<protein>
    <submittedName>
        <fullName evidence="1">Nucleoid-associated protein</fullName>
    </submittedName>
</protein>
<dbReference type="InterPro" id="IPR007358">
    <property type="entry name" value="Nucleoid_associated_NdpA"/>
</dbReference>
<sequence>MFFHQDASFEQLSIHRVGNKAQDEFYVLSEQPVPFADDEVLPGLLMQYFMSPFAKVNEVYRFMHPNEDLELNEVYHFTKKFFDGKMDFHSLSEQLAKHLYEVSSHPKIKGGELYVVHLKNVQMEGDSQEAIGIFKSENKETYLKVYPEQGGFQLDYEPEAININKLDKGCIIIKNEEEEGYQVLVVDQTNKSQEAIYWKDEFLKIKIRNDEFNQTGNYLKVVKNFVNEKLEESFEMEKADKIDLLNRSMNYFKEKETFDQEEFEEEVLGNPQAISLFKDYKSNFEDDFDAKFEASFDIADKAVKKMESAYKTVLKLDKNFHIYIHGKREYLEKGYDEEKGRNYYKLYFENES</sequence>
<evidence type="ECO:0000313" key="2">
    <source>
        <dbReference type="Proteomes" id="UP000679691"/>
    </source>
</evidence>
<organism evidence="1 2">
    <name type="scientific">Rhinopithecimicrobium faecis</name>
    <dbReference type="NCBI Taxonomy" id="2820698"/>
    <lineage>
        <taxon>Bacteria</taxon>
        <taxon>Pseudomonadati</taxon>
        <taxon>Bacteroidota</taxon>
        <taxon>Sphingobacteriia</taxon>
        <taxon>Sphingobacteriales</taxon>
        <taxon>Sphingobacteriaceae</taxon>
        <taxon>Rhinopithecimicrobium</taxon>
    </lineage>
</organism>
<comment type="caution">
    <text evidence="1">The sequence shown here is derived from an EMBL/GenBank/DDBJ whole genome shotgun (WGS) entry which is preliminary data.</text>
</comment>
<dbReference type="AlphaFoldDB" id="A0A8T4H882"/>
<dbReference type="Proteomes" id="UP000679691">
    <property type="component" value="Unassembled WGS sequence"/>
</dbReference>
<dbReference type="EMBL" id="JAGKSB010000004">
    <property type="protein sequence ID" value="MBP3942984.1"/>
    <property type="molecule type" value="Genomic_DNA"/>
</dbReference>
<evidence type="ECO:0000313" key="1">
    <source>
        <dbReference type="EMBL" id="MBP3942984.1"/>
    </source>
</evidence>
<proteinExistence type="predicted"/>
<dbReference type="RefSeq" id="WP_353546471.1">
    <property type="nucleotide sequence ID" value="NZ_JAGKSB010000004.1"/>
</dbReference>
<accession>A0A8T4H882</accession>
<name>A0A8T4H882_9SPHI</name>
<dbReference type="Pfam" id="PF04245">
    <property type="entry name" value="NA37"/>
    <property type="match status" value="1"/>
</dbReference>
<reference evidence="1" key="1">
    <citation type="submission" date="2021-03" db="EMBL/GenBank/DDBJ databases">
        <authorList>
            <person name="Lu T."/>
            <person name="Wang Q."/>
            <person name="Han X."/>
        </authorList>
    </citation>
    <scope>NUCLEOTIDE SEQUENCE</scope>
    <source>
        <strain evidence="1">WQ 2009</strain>
    </source>
</reference>
<gene>
    <name evidence="1" type="ORF">J5U18_05285</name>
</gene>
<keyword evidence="2" id="KW-1185">Reference proteome</keyword>
<dbReference type="GO" id="GO:0009295">
    <property type="term" value="C:nucleoid"/>
    <property type="evidence" value="ECO:0007669"/>
    <property type="project" value="InterPro"/>
</dbReference>